<evidence type="ECO:0000259" key="1">
    <source>
        <dbReference type="Pfam" id="PF05222"/>
    </source>
</evidence>
<comment type="caution">
    <text evidence="2">The sequence shown here is derived from an EMBL/GenBank/DDBJ whole genome shotgun (WGS) entry which is preliminary data.</text>
</comment>
<sequence length="42" mass="4581">MKIAVPRETRAHEKRVAATPETVKKYRDLGFEVVVEAGAGLG</sequence>
<dbReference type="InterPro" id="IPR007886">
    <property type="entry name" value="AlaDH/PNT_N"/>
</dbReference>
<dbReference type="Pfam" id="PF05222">
    <property type="entry name" value="AlaDh_PNT_N"/>
    <property type="match status" value="1"/>
</dbReference>
<proteinExistence type="predicted"/>
<protein>
    <submittedName>
        <fullName evidence="2">NAD(P)(+) transhydrogenase (Re/Si-specific) subunit alpha</fullName>
    </submittedName>
</protein>
<dbReference type="Gene3D" id="3.40.50.720">
    <property type="entry name" value="NAD(P)-binding Rossmann-like Domain"/>
    <property type="match status" value="1"/>
</dbReference>
<organism evidence="2 3">
    <name type="scientific">Tistrella mobilis</name>
    <dbReference type="NCBI Taxonomy" id="171437"/>
    <lineage>
        <taxon>Bacteria</taxon>
        <taxon>Pseudomonadati</taxon>
        <taxon>Pseudomonadota</taxon>
        <taxon>Alphaproteobacteria</taxon>
        <taxon>Geminicoccales</taxon>
        <taxon>Geminicoccaceae</taxon>
        <taxon>Tistrella</taxon>
    </lineage>
</organism>
<feature type="domain" description="Alanine dehydrogenase/pyridine nucleotide transhydrogenase N-terminal" evidence="1">
    <location>
        <begin position="5"/>
        <end position="41"/>
    </location>
</feature>
<dbReference type="EMBL" id="DMAI01000298">
    <property type="protein sequence ID" value="HAE49340.1"/>
    <property type="molecule type" value="Genomic_DNA"/>
</dbReference>
<dbReference type="Proteomes" id="UP000257706">
    <property type="component" value="Unassembled WGS sequence"/>
</dbReference>
<accession>A0A3B9INK7</accession>
<dbReference type="SUPFAM" id="SSF52283">
    <property type="entry name" value="Formate/glycerate dehydrogenase catalytic domain-like"/>
    <property type="match status" value="1"/>
</dbReference>
<feature type="non-terminal residue" evidence="2">
    <location>
        <position position="42"/>
    </location>
</feature>
<reference evidence="2 3" key="1">
    <citation type="journal article" date="2018" name="Nat. Biotechnol.">
        <title>A standardized bacterial taxonomy based on genome phylogeny substantially revises the tree of life.</title>
        <authorList>
            <person name="Parks D.H."/>
            <person name="Chuvochina M."/>
            <person name="Waite D.W."/>
            <person name="Rinke C."/>
            <person name="Skarshewski A."/>
            <person name="Chaumeil P.A."/>
            <person name="Hugenholtz P."/>
        </authorList>
    </citation>
    <scope>NUCLEOTIDE SEQUENCE [LARGE SCALE GENOMIC DNA]</scope>
    <source>
        <strain evidence="2">UBA8739</strain>
    </source>
</reference>
<evidence type="ECO:0000313" key="2">
    <source>
        <dbReference type="EMBL" id="HAE49340.1"/>
    </source>
</evidence>
<dbReference type="AlphaFoldDB" id="A0A3B9INK7"/>
<gene>
    <name evidence="2" type="ORF">DCK97_18135</name>
</gene>
<evidence type="ECO:0000313" key="3">
    <source>
        <dbReference type="Proteomes" id="UP000257706"/>
    </source>
</evidence>
<name>A0A3B9INK7_9PROT</name>